<accession>A0A9N9PJN6</accession>
<reference evidence="2" key="1">
    <citation type="submission" date="2021-06" db="EMBL/GenBank/DDBJ databases">
        <authorList>
            <person name="Kallberg Y."/>
            <person name="Tangrot J."/>
            <person name="Rosling A."/>
        </authorList>
    </citation>
    <scope>NUCLEOTIDE SEQUENCE</scope>
    <source>
        <strain evidence="2">MA453B</strain>
    </source>
</reference>
<evidence type="ECO:0000313" key="3">
    <source>
        <dbReference type="Proteomes" id="UP000789405"/>
    </source>
</evidence>
<evidence type="ECO:0000256" key="1">
    <source>
        <dbReference type="SAM" id="MobiDB-lite"/>
    </source>
</evidence>
<evidence type="ECO:0000313" key="2">
    <source>
        <dbReference type="EMBL" id="CAG8826958.1"/>
    </source>
</evidence>
<feature type="region of interest" description="Disordered" evidence="1">
    <location>
        <begin position="1"/>
        <end position="39"/>
    </location>
</feature>
<dbReference type="EMBL" id="CAJVPY010068894">
    <property type="protein sequence ID" value="CAG8826958.1"/>
    <property type="molecule type" value="Genomic_DNA"/>
</dbReference>
<proteinExistence type="predicted"/>
<keyword evidence="3" id="KW-1185">Reference proteome</keyword>
<feature type="non-terminal residue" evidence="2">
    <location>
        <position position="1"/>
    </location>
</feature>
<comment type="caution">
    <text evidence="2">The sequence shown here is derived from an EMBL/GenBank/DDBJ whole genome shotgun (WGS) entry which is preliminary data.</text>
</comment>
<feature type="compositionally biased region" description="Polar residues" evidence="1">
    <location>
        <begin position="1"/>
        <end position="14"/>
    </location>
</feature>
<protein>
    <submittedName>
        <fullName evidence="2">16395_t:CDS:1</fullName>
    </submittedName>
</protein>
<dbReference type="AlphaFoldDB" id="A0A9N9PJN6"/>
<gene>
    <name evidence="2" type="ORF">DERYTH_LOCUS28195</name>
</gene>
<sequence>LRKPQKPTTQQVTERNQRTEEVIREQEDLQTRNDWEATF</sequence>
<feature type="compositionally biased region" description="Basic and acidic residues" evidence="1">
    <location>
        <begin position="15"/>
        <end position="39"/>
    </location>
</feature>
<organism evidence="2 3">
    <name type="scientific">Dentiscutata erythropus</name>
    <dbReference type="NCBI Taxonomy" id="1348616"/>
    <lineage>
        <taxon>Eukaryota</taxon>
        <taxon>Fungi</taxon>
        <taxon>Fungi incertae sedis</taxon>
        <taxon>Mucoromycota</taxon>
        <taxon>Glomeromycotina</taxon>
        <taxon>Glomeromycetes</taxon>
        <taxon>Diversisporales</taxon>
        <taxon>Gigasporaceae</taxon>
        <taxon>Dentiscutata</taxon>
    </lineage>
</organism>
<name>A0A9N9PJN6_9GLOM</name>
<dbReference type="Proteomes" id="UP000789405">
    <property type="component" value="Unassembled WGS sequence"/>
</dbReference>